<reference evidence="2" key="1">
    <citation type="submission" date="2020-05" db="EMBL/GenBank/DDBJ databases">
        <title>Mycena genomes resolve the evolution of fungal bioluminescence.</title>
        <authorList>
            <person name="Tsai I.J."/>
        </authorList>
    </citation>
    <scope>NUCLEOTIDE SEQUENCE</scope>
    <source>
        <strain evidence="2">CCC161011</strain>
    </source>
</reference>
<feature type="signal peptide" evidence="1">
    <location>
        <begin position="1"/>
        <end position="23"/>
    </location>
</feature>
<gene>
    <name evidence="2" type="ORF">MVEN_01880100</name>
</gene>
<evidence type="ECO:0000256" key="1">
    <source>
        <dbReference type="SAM" id="SignalP"/>
    </source>
</evidence>
<sequence length="143" mass="13326">MVKISSRMLMFVGAATHFSLASAAIGCTLGSGGATCVDGTSTITGPTAGAGPIPTGGVACNLGTGGATCVDGSTTITGATGTGVASASVSCTAGTDGVTCKSGPTVTPPSTSPTPTTSAGEKIGGSALTFVSVGLALAAYQLF</sequence>
<organism evidence="2 3">
    <name type="scientific">Mycena venus</name>
    <dbReference type="NCBI Taxonomy" id="2733690"/>
    <lineage>
        <taxon>Eukaryota</taxon>
        <taxon>Fungi</taxon>
        <taxon>Dikarya</taxon>
        <taxon>Basidiomycota</taxon>
        <taxon>Agaricomycotina</taxon>
        <taxon>Agaricomycetes</taxon>
        <taxon>Agaricomycetidae</taxon>
        <taxon>Agaricales</taxon>
        <taxon>Marasmiineae</taxon>
        <taxon>Mycenaceae</taxon>
        <taxon>Mycena</taxon>
    </lineage>
</organism>
<proteinExistence type="predicted"/>
<evidence type="ECO:0000313" key="3">
    <source>
        <dbReference type="Proteomes" id="UP000620124"/>
    </source>
</evidence>
<feature type="chain" id="PRO_5034240913" evidence="1">
    <location>
        <begin position="24"/>
        <end position="143"/>
    </location>
</feature>
<protein>
    <submittedName>
        <fullName evidence="2">Uncharacterized protein</fullName>
    </submittedName>
</protein>
<keyword evidence="3" id="KW-1185">Reference proteome</keyword>
<accession>A0A8H6XH62</accession>
<dbReference type="EMBL" id="JACAZI010000018">
    <property type="protein sequence ID" value="KAF7341430.1"/>
    <property type="molecule type" value="Genomic_DNA"/>
</dbReference>
<name>A0A8H6XH62_9AGAR</name>
<keyword evidence="1" id="KW-0732">Signal</keyword>
<dbReference type="AlphaFoldDB" id="A0A8H6XH62"/>
<comment type="caution">
    <text evidence="2">The sequence shown here is derived from an EMBL/GenBank/DDBJ whole genome shotgun (WGS) entry which is preliminary data.</text>
</comment>
<evidence type="ECO:0000313" key="2">
    <source>
        <dbReference type="EMBL" id="KAF7341430.1"/>
    </source>
</evidence>
<dbReference type="Proteomes" id="UP000620124">
    <property type="component" value="Unassembled WGS sequence"/>
</dbReference>
<dbReference type="PROSITE" id="PS51257">
    <property type="entry name" value="PROKAR_LIPOPROTEIN"/>
    <property type="match status" value="1"/>
</dbReference>